<dbReference type="EMBL" id="JAPDFL010000001">
    <property type="protein sequence ID" value="MCW1934320.1"/>
    <property type="molecule type" value="Genomic_DNA"/>
</dbReference>
<evidence type="ECO:0000313" key="1">
    <source>
        <dbReference type="EMBL" id="MCW1934320.1"/>
    </source>
</evidence>
<protein>
    <submittedName>
        <fullName evidence="1">Phage tail tape measure protein</fullName>
    </submittedName>
</protein>
<proteinExistence type="predicted"/>
<reference evidence="1 2" key="1">
    <citation type="submission" date="2022-10" db="EMBL/GenBank/DDBJ databases">
        <title>Pararhodobacter sp. nov., isolated from marine algae.</title>
        <authorList>
            <person name="Choi B.J."/>
            <person name="Kim J.M."/>
            <person name="Lee J.K."/>
            <person name="Choi D.G."/>
            <person name="Jeon C.O."/>
        </authorList>
    </citation>
    <scope>NUCLEOTIDE SEQUENCE [LARGE SCALE GENOMIC DNA]</scope>
    <source>
        <strain evidence="1 2">ZQ420</strain>
    </source>
</reference>
<organism evidence="1 2">
    <name type="scientific">Pararhodobacter zhoushanensis</name>
    <dbReference type="NCBI Taxonomy" id="2479545"/>
    <lineage>
        <taxon>Bacteria</taxon>
        <taxon>Pseudomonadati</taxon>
        <taxon>Pseudomonadota</taxon>
        <taxon>Alphaproteobacteria</taxon>
        <taxon>Rhodobacterales</taxon>
        <taxon>Paracoccaceae</taxon>
        <taxon>Pararhodobacter</taxon>
    </lineage>
</organism>
<evidence type="ECO:0000313" key="2">
    <source>
        <dbReference type="Proteomes" id="UP001208938"/>
    </source>
</evidence>
<name>A0ABT3H3R3_9RHOB</name>
<dbReference type="Proteomes" id="UP001208938">
    <property type="component" value="Unassembled WGS sequence"/>
</dbReference>
<accession>A0ABT3H3R3</accession>
<comment type="caution">
    <text evidence="1">The sequence shown here is derived from an EMBL/GenBank/DDBJ whole genome shotgun (WGS) entry which is preliminary data.</text>
</comment>
<sequence length="217" mass="22155">MATLDELNAQLAELEARMGSTADLVGSLDSSLADMGRSLGDTSREMAGLSRGLGTGVRRAFDGVIFDGLRLSDAMRGLGRSISDALYSAAMRPVQGALGGALSSVVGGLMNSVLPFAKGASFSQGRVMPFAQGGVVSSPVAFPMRGGTGLMGEAGPEAILPLARGADGRLGVRGAGGGRAMSVVINVHTPDVAGFQRSQSQIAAQMQRLLAQGQRNY</sequence>
<keyword evidence="2" id="KW-1185">Reference proteome</keyword>
<gene>
    <name evidence="1" type="ORF">OKW52_19185</name>
</gene>